<accession>A0ABS1HCB9</accession>
<proteinExistence type="predicted"/>
<dbReference type="RefSeq" id="WP_200750341.1">
    <property type="nucleotide sequence ID" value="NZ_JAEOAH010000047.1"/>
</dbReference>
<gene>
    <name evidence="1" type="ORF">JFL43_19790</name>
</gene>
<protein>
    <submittedName>
        <fullName evidence="1">Uncharacterized protein</fullName>
    </submittedName>
</protein>
<dbReference type="Proteomes" id="UP000618943">
    <property type="component" value="Unassembled WGS sequence"/>
</dbReference>
<dbReference type="EMBL" id="JAEOAH010000047">
    <property type="protein sequence ID" value="MBK3497036.1"/>
    <property type="molecule type" value="Genomic_DNA"/>
</dbReference>
<evidence type="ECO:0000313" key="2">
    <source>
        <dbReference type="Proteomes" id="UP000618943"/>
    </source>
</evidence>
<evidence type="ECO:0000313" key="1">
    <source>
        <dbReference type="EMBL" id="MBK3497036.1"/>
    </source>
</evidence>
<keyword evidence="2" id="KW-1185">Reference proteome</keyword>
<reference evidence="1 2" key="1">
    <citation type="submission" date="2020-12" db="EMBL/GenBank/DDBJ databases">
        <title>YIM B01967 draft genome.</title>
        <authorList>
            <person name="Yan X."/>
        </authorList>
    </citation>
    <scope>NUCLEOTIDE SEQUENCE [LARGE SCALE GENOMIC DNA]</scope>
    <source>
        <strain evidence="1 2">YIM B01967</strain>
    </source>
</reference>
<name>A0ABS1HCB9_9BACL</name>
<organism evidence="1 2">
    <name type="scientific">Viridibacillus soli</name>
    <dbReference type="NCBI Taxonomy" id="2798301"/>
    <lineage>
        <taxon>Bacteria</taxon>
        <taxon>Bacillati</taxon>
        <taxon>Bacillota</taxon>
        <taxon>Bacilli</taxon>
        <taxon>Bacillales</taxon>
        <taxon>Caryophanaceae</taxon>
        <taxon>Viridibacillus</taxon>
    </lineage>
</organism>
<comment type="caution">
    <text evidence="1">The sequence shown here is derived from an EMBL/GenBank/DDBJ whole genome shotgun (WGS) entry which is preliminary data.</text>
</comment>
<sequence length="118" mass="13903">MKAIENEIVFGWTNYVHGYHNNSHSPLHILIFATPEQNPCVYEKNELIIYKDKSVRKAKLTQHFEKSSSSRMNFSVGIIEKYKPNILVYNWNIKELKEVTPSEHYPLLNQGCLNIYFQ</sequence>